<dbReference type="AlphaFoldDB" id="A0A2N3QNN6"/>
<organism evidence="5 6">
    <name type="scientific">Bifidobacterium thermophilum</name>
    <dbReference type="NCBI Taxonomy" id="33905"/>
    <lineage>
        <taxon>Bacteria</taxon>
        <taxon>Bacillati</taxon>
        <taxon>Actinomycetota</taxon>
        <taxon>Actinomycetes</taxon>
        <taxon>Bifidobacteriales</taxon>
        <taxon>Bifidobacteriaceae</taxon>
        <taxon>Bifidobacterium</taxon>
    </lineage>
</organism>
<dbReference type="SUPFAM" id="SSF46785">
    <property type="entry name" value="Winged helix' DNA-binding domain"/>
    <property type="match status" value="1"/>
</dbReference>
<evidence type="ECO:0000256" key="1">
    <source>
        <dbReference type="ARBA" id="ARBA00022676"/>
    </source>
</evidence>
<gene>
    <name evidence="5" type="ORF">CQR47_0054</name>
</gene>
<dbReference type="PANTHER" id="PTHR22916">
    <property type="entry name" value="GLYCOSYLTRANSFERASE"/>
    <property type="match status" value="1"/>
</dbReference>
<keyword evidence="1" id="KW-0328">Glycosyltransferase</keyword>
<feature type="compositionally biased region" description="Basic and acidic residues" evidence="3">
    <location>
        <begin position="1"/>
        <end position="12"/>
    </location>
</feature>
<dbReference type="RefSeq" id="WP_101451606.1">
    <property type="nucleotide sequence ID" value="NZ_PCGX01000001.1"/>
</dbReference>
<dbReference type="InterPro" id="IPR036388">
    <property type="entry name" value="WH-like_DNA-bd_sf"/>
</dbReference>
<proteinExistence type="predicted"/>
<sequence length="518" mass="57018">MAEQQTEQRIESNTEPQTGSDSRISASTRTIAPAAPTVSIIVPVYNAATALRRCIDSILGQEYRDFELIALDDGSHDDSPAILDEYAAKDPRVRVIHKPNSGVSDTRNQGMALARGTYIQFLDADDWITEDATKLLVRAAEHSGADMVIADFYRVVGEGTSRKGGLTGIDRVISREEYADELLKDPADFYFGVLWNKLYRRDIIRGHQVSMDTSVSWCEDFIFNLDYMVYAASVYPVHVPMYYYVKTEGSLVNHAMKLSETVRIKRYVFDYYTEFFRQVYDEDTFARKRASIYRYLIAWASDGSANPALPSTKRLGEERLPLIVPDGMRDNPFIAAHLASRILDRYLERIATQFGMDLGEVRVIVFLHYGGDTADFKALQDYLDAGRVSVTRLAETLALKGYVDSSLTRKGAKLELTAKAEPVERMIDQAAADFERLAMGGLQAGETLIAEIRDAAARGEAETREAVDTARRAADVGNDDVDAALDAAAALGTTGTAGAVVAGRDRASDGASDGGAAE</sequence>
<dbReference type="GO" id="GO:0016757">
    <property type="term" value="F:glycosyltransferase activity"/>
    <property type="evidence" value="ECO:0007669"/>
    <property type="project" value="UniProtKB-KW"/>
</dbReference>
<dbReference type="Gene3D" id="1.10.10.10">
    <property type="entry name" value="Winged helix-like DNA-binding domain superfamily/Winged helix DNA-binding domain"/>
    <property type="match status" value="1"/>
</dbReference>
<evidence type="ECO:0000256" key="2">
    <source>
        <dbReference type="ARBA" id="ARBA00022679"/>
    </source>
</evidence>
<dbReference type="Proteomes" id="UP000233727">
    <property type="component" value="Unassembled WGS sequence"/>
</dbReference>
<evidence type="ECO:0000313" key="5">
    <source>
        <dbReference type="EMBL" id="PKU93280.1"/>
    </source>
</evidence>
<reference evidence="5 6" key="1">
    <citation type="submission" date="2017-10" db="EMBL/GenBank/DDBJ databases">
        <title>Bifidobacterium genomics.</title>
        <authorList>
            <person name="Lugli G.A."/>
            <person name="Milani C."/>
            <person name="Mancabelli L."/>
        </authorList>
    </citation>
    <scope>NUCLEOTIDE SEQUENCE [LARGE SCALE GENOMIC DNA]</scope>
    <source>
        <strain evidence="5 6">1542B</strain>
    </source>
</reference>
<dbReference type="GeneID" id="78109024"/>
<dbReference type="Pfam" id="PF00535">
    <property type="entry name" value="Glycos_transf_2"/>
    <property type="match status" value="1"/>
</dbReference>
<dbReference type="InterPro" id="IPR029044">
    <property type="entry name" value="Nucleotide-diphossugar_trans"/>
</dbReference>
<feature type="region of interest" description="Disordered" evidence="3">
    <location>
        <begin position="1"/>
        <end position="25"/>
    </location>
</feature>
<dbReference type="InterPro" id="IPR001173">
    <property type="entry name" value="Glyco_trans_2-like"/>
</dbReference>
<feature type="domain" description="Glycosyltransferase 2-like" evidence="4">
    <location>
        <begin position="39"/>
        <end position="204"/>
    </location>
</feature>
<dbReference type="InterPro" id="IPR036390">
    <property type="entry name" value="WH_DNA-bd_sf"/>
</dbReference>
<feature type="compositionally biased region" description="Polar residues" evidence="3">
    <location>
        <begin position="13"/>
        <end position="25"/>
    </location>
</feature>
<dbReference type="EMBL" id="PCGY01000002">
    <property type="protein sequence ID" value="PKU93280.1"/>
    <property type="molecule type" value="Genomic_DNA"/>
</dbReference>
<comment type="caution">
    <text evidence="5">The sequence shown here is derived from an EMBL/GenBank/DDBJ whole genome shotgun (WGS) entry which is preliminary data.</text>
</comment>
<protein>
    <submittedName>
        <fullName evidence="5">Glycosyltransferase</fullName>
    </submittedName>
</protein>
<dbReference type="PANTHER" id="PTHR22916:SF51">
    <property type="entry name" value="GLYCOSYLTRANSFERASE EPSH-RELATED"/>
    <property type="match status" value="1"/>
</dbReference>
<dbReference type="STRING" id="33905.BTHE_1534"/>
<evidence type="ECO:0000256" key="3">
    <source>
        <dbReference type="SAM" id="MobiDB-lite"/>
    </source>
</evidence>
<keyword evidence="2 5" id="KW-0808">Transferase</keyword>
<name>A0A2N3QNN6_9BIFI</name>
<accession>A0A2N3QNN6</accession>
<dbReference type="CDD" id="cd00761">
    <property type="entry name" value="Glyco_tranf_GTA_type"/>
    <property type="match status" value="1"/>
</dbReference>
<dbReference type="SUPFAM" id="SSF53448">
    <property type="entry name" value="Nucleotide-diphospho-sugar transferases"/>
    <property type="match status" value="1"/>
</dbReference>
<evidence type="ECO:0000259" key="4">
    <source>
        <dbReference type="Pfam" id="PF00535"/>
    </source>
</evidence>
<evidence type="ECO:0000313" key="6">
    <source>
        <dbReference type="Proteomes" id="UP000233727"/>
    </source>
</evidence>
<dbReference type="Gene3D" id="3.90.550.10">
    <property type="entry name" value="Spore Coat Polysaccharide Biosynthesis Protein SpsA, Chain A"/>
    <property type="match status" value="1"/>
</dbReference>